<dbReference type="GO" id="GO:0035556">
    <property type="term" value="P:intracellular signal transduction"/>
    <property type="evidence" value="ECO:0007669"/>
    <property type="project" value="InterPro"/>
</dbReference>
<dbReference type="Gene3D" id="3.30.70.1230">
    <property type="entry name" value="Nucleotide cyclase"/>
    <property type="match status" value="1"/>
</dbReference>
<protein>
    <submittedName>
        <fullName evidence="3">Adenylate cyclase</fullName>
    </submittedName>
</protein>
<dbReference type="SMART" id="SM00044">
    <property type="entry name" value="CYCc"/>
    <property type="match status" value="1"/>
</dbReference>
<dbReference type="InterPro" id="IPR001054">
    <property type="entry name" value="A/G_cyclase"/>
</dbReference>
<keyword evidence="1" id="KW-0472">Membrane</keyword>
<dbReference type="OrthoDB" id="9762462at2"/>
<name>A0A4R6WIG1_9PROT</name>
<dbReference type="PANTHER" id="PTHR43081:SF1">
    <property type="entry name" value="ADENYLATE CYCLASE, TERMINAL-DIFFERENTIATION SPECIFIC"/>
    <property type="match status" value="1"/>
</dbReference>
<dbReference type="InterPro" id="IPR050697">
    <property type="entry name" value="Adenylyl/Guanylyl_Cyclase_3/4"/>
</dbReference>
<dbReference type="SUPFAM" id="SSF55073">
    <property type="entry name" value="Nucleotide cyclase"/>
    <property type="match status" value="1"/>
</dbReference>
<feature type="transmembrane region" description="Helical" evidence="1">
    <location>
        <begin position="393"/>
        <end position="416"/>
    </location>
</feature>
<keyword evidence="1" id="KW-0812">Transmembrane</keyword>
<dbReference type="Pfam" id="PF00211">
    <property type="entry name" value="Guanylate_cyc"/>
    <property type="match status" value="1"/>
</dbReference>
<accession>A0A4R6WIG1</accession>
<proteinExistence type="predicted"/>
<gene>
    <name evidence="3" type="ORF">A8950_3457</name>
</gene>
<feature type="transmembrane region" description="Helical" evidence="1">
    <location>
        <begin position="422"/>
        <end position="442"/>
    </location>
</feature>
<evidence type="ECO:0000313" key="4">
    <source>
        <dbReference type="Proteomes" id="UP000295783"/>
    </source>
</evidence>
<sequence>MKHVLHRLLPLLMLIGAVMLRAEDPAFLSDMRLRVFDVFQRLSPRTYAATPVRVVDIDEESLRRYGQWPWPRSRIAAMIERLQVAGASVVAFDMVFAEADRTAPRRALPEWGIEPSDPVFADIVGRTADPDAALAAAIAQMPVVLGFVLTSNPTEQDMPRRKGGLAVQGAPKGLKLGDYVSPRFTGAVVNLPDLLRPAKGLGSINVIPQNDGIVRQLPLLLNGDGTLYPSLVVEALRVAEKASTLAVKSSGASGYQHWWQELGARLAGAEVIAELRIGRRVVPTDGMGRVWLHDSGRIAQRQIPAWQILSGEVTDLTGAILFVGTSAPGLLDLRATPLNLVTPGVEIHAQIAEQILTGVSLQRPYWTILPELALLIILSITLVLLLPRLGPLGCTLLGAGTGLIAIGLAWLAFAHFGQLFDPVYPCLSTFAIFVTGVLTSYFRSDIERRGIREAFGHYLAPEMVERLADDPSQLRLGGELREVTIMFCDIRDFTSIAERTDATRLTRLLNSFLTPMTDAILRRHGTIDKYIGDSIMAFWNAPLDDPDHAEHACSAALDMRRSLAELNTQRAAEEPLRMGIGINSGTCLVGNLGTQKRFNYSVIGDDVNLASRLETLTKSYGIDILVADPGDRLAAKFALLPLGEVQVKGKQVFVRIMALVGGATLARDPRFKLVQTLLQEVIAALRIGDTRAARRFLAECPTIDEASELRPLYDHMALAIERLEGERGAN</sequence>
<keyword evidence="1" id="KW-1133">Transmembrane helix</keyword>
<dbReference type="Pfam" id="PF05226">
    <property type="entry name" value="CHASE2"/>
    <property type="match status" value="1"/>
</dbReference>
<feature type="transmembrane region" description="Helical" evidence="1">
    <location>
        <begin position="365"/>
        <end position="386"/>
    </location>
</feature>
<dbReference type="CDD" id="cd07302">
    <property type="entry name" value="CHD"/>
    <property type="match status" value="1"/>
</dbReference>
<dbReference type="RefSeq" id="WP_133614910.1">
    <property type="nucleotide sequence ID" value="NZ_SNYW01000013.1"/>
</dbReference>
<dbReference type="GO" id="GO:0004016">
    <property type="term" value="F:adenylate cyclase activity"/>
    <property type="evidence" value="ECO:0007669"/>
    <property type="project" value="UniProtKB-ARBA"/>
</dbReference>
<evidence type="ECO:0000313" key="3">
    <source>
        <dbReference type="EMBL" id="TDQ78409.1"/>
    </source>
</evidence>
<organism evidence="3 4">
    <name type="scientific">Dongia mobilis</name>
    <dbReference type="NCBI Taxonomy" id="578943"/>
    <lineage>
        <taxon>Bacteria</taxon>
        <taxon>Pseudomonadati</taxon>
        <taxon>Pseudomonadota</taxon>
        <taxon>Alphaproteobacteria</taxon>
        <taxon>Rhodospirillales</taxon>
        <taxon>Dongiaceae</taxon>
        <taxon>Dongia</taxon>
    </lineage>
</organism>
<dbReference type="EMBL" id="SNYW01000013">
    <property type="protein sequence ID" value="TDQ78409.1"/>
    <property type="molecule type" value="Genomic_DNA"/>
</dbReference>
<comment type="caution">
    <text evidence="3">The sequence shown here is derived from an EMBL/GenBank/DDBJ whole genome shotgun (WGS) entry which is preliminary data.</text>
</comment>
<dbReference type="GO" id="GO:0006171">
    <property type="term" value="P:cAMP biosynthetic process"/>
    <property type="evidence" value="ECO:0007669"/>
    <property type="project" value="TreeGrafter"/>
</dbReference>
<dbReference type="PANTHER" id="PTHR43081">
    <property type="entry name" value="ADENYLATE CYCLASE, TERMINAL-DIFFERENTIATION SPECIFIC-RELATED"/>
    <property type="match status" value="1"/>
</dbReference>
<dbReference type="AlphaFoldDB" id="A0A4R6WIG1"/>
<dbReference type="InterPro" id="IPR029787">
    <property type="entry name" value="Nucleotide_cyclase"/>
</dbReference>
<evidence type="ECO:0000256" key="1">
    <source>
        <dbReference type="SAM" id="Phobius"/>
    </source>
</evidence>
<dbReference type="InterPro" id="IPR007890">
    <property type="entry name" value="CHASE2"/>
</dbReference>
<reference evidence="3 4" key="1">
    <citation type="submission" date="2019-03" db="EMBL/GenBank/DDBJ databases">
        <title>Genomic Encyclopedia of Type Strains, Phase III (KMG-III): the genomes of soil and plant-associated and newly described type strains.</title>
        <authorList>
            <person name="Whitman W."/>
        </authorList>
    </citation>
    <scope>NUCLEOTIDE SEQUENCE [LARGE SCALE GENOMIC DNA]</scope>
    <source>
        <strain evidence="3 4">CGMCC 1.7660</strain>
    </source>
</reference>
<dbReference type="Proteomes" id="UP000295783">
    <property type="component" value="Unassembled WGS sequence"/>
</dbReference>
<feature type="domain" description="Guanylate cyclase" evidence="2">
    <location>
        <begin position="484"/>
        <end position="614"/>
    </location>
</feature>
<dbReference type="PROSITE" id="PS50125">
    <property type="entry name" value="GUANYLATE_CYCLASE_2"/>
    <property type="match status" value="1"/>
</dbReference>
<dbReference type="SMART" id="SM01080">
    <property type="entry name" value="CHASE2"/>
    <property type="match status" value="1"/>
</dbReference>
<evidence type="ECO:0000259" key="2">
    <source>
        <dbReference type="PROSITE" id="PS50125"/>
    </source>
</evidence>
<keyword evidence="4" id="KW-1185">Reference proteome</keyword>